<dbReference type="EMBL" id="JACHXU010000033">
    <property type="protein sequence ID" value="MBB3210203.1"/>
    <property type="molecule type" value="Genomic_DNA"/>
</dbReference>
<dbReference type="PANTHER" id="PTHR13420">
    <property type="entry name" value="UPF0235 PROTEIN C15ORF40"/>
    <property type="match status" value="1"/>
</dbReference>
<comment type="caution">
    <text evidence="3">The sequence shown here is derived from an EMBL/GenBank/DDBJ whole genome shotgun (WGS) entry which is preliminary data.</text>
</comment>
<dbReference type="SMART" id="SM01152">
    <property type="entry name" value="DUF167"/>
    <property type="match status" value="1"/>
</dbReference>
<dbReference type="RefSeq" id="WP_184309367.1">
    <property type="nucleotide sequence ID" value="NZ_JACHXU010000033.1"/>
</dbReference>
<dbReference type="Proteomes" id="UP000536179">
    <property type="component" value="Unassembled WGS sequence"/>
</dbReference>
<accession>A0A7W5H964</accession>
<evidence type="ECO:0000256" key="1">
    <source>
        <dbReference type="ARBA" id="ARBA00010364"/>
    </source>
</evidence>
<keyword evidence="4" id="KW-1185">Reference proteome</keyword>
<protein>
    <recommendedName>
        <fullName evidence="2">UPF0235 protein FHS27_006049</fullName>
    </recommendedName>
</protein>
<dbReference type="SUPFAM" id="SSF69786">
    <property type="entry name" value="YggU-like"/>
    <property type="match status" value="1"/>
</dbReference>
<comment type="similarity">
    <text evidence="1 2">Belongs to the UPF0235 family.</text>
</comment>
<dbReference type="GO" id="GO:0005737">
    <property type="term" value="C:cytoplasm"/>
    <property type="evidence" value="ECO:0007669"/>
    <property type="project" value="TreeGrafter"/>
</dbReference>
<reference evidence="3 4" key="1">
    <citation type="submission" date="2020-08" db="EMBL/GenBank/DDBJ databases">
        <title>Genomic Encyclopedia of Type Strains, Phase III (KMG-III): the genomes of soil and plant-associated and newly described type strains.</title>
        <authorList>
            <person name="Whitman W."/>
        </authorList>
    </citation>
    <scope>NUCLEOTIDE SEQUENCE [LARGE SCALE GENOMIC DNA]</scope>
    <source>
        <strain evidence="3 4">CECT 8075</strain>
    </source>
</reference>
<dbReference type="InterPro" id="IPR036591">
    <property type="entry name" value="YggU-like_sf"/>
</dbReference>
<sequence>MIEVRETKDGCTFKIRATPKAKKPSIGGEHDGSLKVVVAAPAEDGKANAAVIAAIAKWLGTSKSHIDIIAGHTARVKTIHVTGMPKETLIGAIESAG</sequence>
<dbReference type="NCBIfam" id="TIGR00251">
    <property type="entry name" value="DUF167 family protein"/>
    <property type="match status" value="1"/>
</dbReference>
<dbReference type="Pfam" id="PF02594">
    <property type="entry name" value="DUF167"/>
    <property type="match status" value="1"/>
</dbReference>
<evidence type="ECO:0000313" key="4">
    <source>
        <dbReference type="Proteomes" id="UP000536179"/>
    </source>
</evidence>
<gene>
    <name evidence="3" type="ORF">FHS27_006049</name>
</gene>
<organism evidence="3 4">
    <name type="scientific">Aporhodopirellula rubra</name>
    <dbReference type="NCBI Taxonomy" id="980271"/>
    <lineage>
        <taxon>Bacteria</taxon>
        <taxon>Pseudomonadati</taxon>
        <taxon>Planctomycetota</taxon>
        <taxon>Planctomycetia</taxon>
        <taxon>Pirellulales</taxon>
        <taxon>Pirellulaceae</taxon>
        <taxon>Aporhodopirellula</taxon>
    </lineage>
</organism>
<dbReference type="HAMAP" id="MF_00634">
    <property type="entry name" value="UPF0235"/>
    <property type="match status" value="1"/>
</dbReference>
<dbReference type="AlphaFoldDB" id="A0A7W5H964"/>
<dbReference type="Gene3D" id="3.30.1200.10">
    <property type="entry name" value="YggU-like"/>
    <property type="match status" value="1"/>
</dbReference>
<evidence type="ECO:0000256" key="2">
    <source>
        <dbReference type="HAMAP-Rule" id="MF_00634"/>
    </source>
</evidence>
<proteinExistence type="inferred from homology"/>
<evidence type="ECO:0000313" key="3">
    <source>
        <dbReference type="EMBL" id="MBB3210203.1"/>
    </source>
</evidence>
<dbReference type="InterPro" id="IPR003746">
    <property type="entry name" value="DUF167"/>
</dbReference>
<dbReference type="PANTHER" id="PTHR13420:SF7">
    <property type="entry name" value="UPF0235 PROTEIN C15ORF40"/>
    <property type="match status" value="1"/>
</dbReference>
<name>A0A7W5H964_9BACT</name>